<gene>
    <name evidence="1" type="ORF">ACFQE0_18820</name>
</gene>
<organism evidence="1 2">
    <name type="scientific">Methylobacterium komagatae</name>
    <dbReference type="NCBI Taxonomy" id="374425"/>
    <lineage>
        <taxon>Bacteria</taxon>
        <taxon>Pseudomonadati</taxon>
        <taxon>Pseudomonadota</taxon>
        <taxon>Alphaproteobacteria</taxon>
        <taxon>Hyphomicrobiales</taxon>
        <taxon>Methylobacteriaceae</taxon>
        <taxon>Methylobacterium</taxon>
    </lineage>
</organism>
<proteinExistence type="predicted"/>
<name>A0ABW2BM24_9HYPH</name>
<dbReference type="RefSeq" id="WP_378972415.1">
    <property type="nucleotide sequence ID" value="NZ_JBHSWN010000001.1"/>
</dbReference>
<sequence length="360" mass="37770">MAELLKLAELTKYVGVVFRQLSTNFAANTLNVVLTLLQGAIYKMAQARLCEHPCNPWKGEMAERVASVPLEAGLFVLRYVQALSSYGAPHVFVRPSPGSEGVVTVLSAPGDRAGSISAPGGCVVVRAERASSLHVTITSTITGGGTEAELRLESLLGDAVRGDETATNFYEAPGSQQQVLNPPPSIALLGHVSRRGDVRVGGGIWVAGPDSPAPVEGLEIAVVGQAAGLGVEYQVQVGGGSWTRWMRGEFAGTRGQARPLLGLRMRLTGGSATQFQIEAEALFLGASVKRVTGQLVEVISNSGVDPMVGLKVALIGPIHENRPIQPQTPSRVKLPAASAANPIPPARPGRVRVFRSAGIR</sequence>
<keyword evidence="2" id="KW-1185">Reference proteome</keyword>
<protein>
    <recommendedName>
        <fullName evidence="3">Baseplate protein J-like domain-containing protein</fullName>
    </recommendedName>
</protein>
<dbReference type="Proteomes" id="UP001596292">
    <property type="component" value="Unassembled WGS sequence"/>
</dbReference>
<comment type="caution">
    <text evidence="1">The sequence shown here is derived from an EMBL/GenBank/DDBJ whole genome shotgun (WGS) entry which is preliminary data.</text>
</comment>
<evidence type="ECO:0008006" key="3">
    <source>
        <dbReference type="Google" id="ProtNLM"/>
    </source>
</evidence>
<evidence type="ECO:0000313" key="1">
    <source>
        <dbReference type="EMBL" id="MFC6791483.1"/>
    </source>
</evidence>
<accession>A0ABW2BM24</accession>
<reference evidence="2" key="1">
    <citation type="journal article" date="2019" name="Int. J. Syst. Evol. Microbiol.">
        <title>The Global Catalogue of Microorganisms (GCM) 10K type strain sequencing project: providing services to taxonomists for standard genome sequencing and annotation.</title>
        <authorList>
            <consortium name="The Broad Institute Genomics Platform"/>
            <consortium name="The Broad Institute Genome Sequencing Center for Infectious Disease"/>
            <person name="Wu L."/>
            <person name="Ma J."/>
        </authorList>
    </citation>
    <scope>NUCLEOTIDE SEQUENCE [LARGE SCALE GENOMIC DNA]</scope>
    <source>
        <strain evidence="2">CCUG 48316</strain>
    </source>
</reference>
<dbReference type="EMBL" id="JBHSWN010000001">
    <property type="protein sequence ID" value="MFC6791483.1"/>
    <property type="molecule type" value="Genomic_DNA"/>
</dbReference>
<evidence type="ECO:0000313" key="2">
    <source>
        <dbReference type="Proteomes" id="UP001596292"/>
    </source>
</evidence>